<evidence type="ECO:0000313" key="3">
    <source>
        <dbReference type="EMBL" id="CAB4160419.1"/>
    </source>
</evidence>
<protein>
    <submittedName>
        <fullName evidence="1">Uncharacterized protein</fullName>
    </submittedName>
</protein>
<dbReference type="EMBL" id="LR798395">
    <property type="protein sequence ID" value="CAB5229062.1"/>
    <property type="molecule type" value="Genomic_DNA"/>
</dbReference>
<evidence type="ECO:0000313" key="9">
    <source>
        <dbReference type="EMBL" id="CAB4212394.1"/>
    </source>
</evidence>
<evidence type="ECO:0000313" key="5">
    <source>
        <dbReference type="EMBL" id="CAB4172304.1"/>
    </source>
</evidence>
<dbReference type="EMBL" id="LR797395">
    <property type="protein sequence ID" value="CAB4212394.1"/>
    <property type="molecule type" value="Genomic_DNA"/>
</dbReference>
<reference evidence="1" key="1">
    <citation type="submission" date="2020-04" db="EMBL/GenBank/DDBJ databases">
        <authorList>
            <person name="Chiriac C."/>
            <person name="Salcher M."/>
            <person name="Ghai R."/>
            <person name="Kavagutti S V."/>
        </authorList>
    </citation>
    <scope>NUCLEOTIDE SEQUENCE</scope>
</reference>
<dbReference type="EMBL" id="LR797452">
    <property type="protein sequence ID" value="CAB4216995.1"/>
    <property type="molecule type" value="Genomic_DNA"/>
</dbReference>
<dbReference type="EMBL" id="LR796698">
    <property type="protein sequence ID" value="CAB4160419.1"/>
    <property type="molecule type" value="Genomic_DNA"/>
</dbReference>
<evidence type="ECO:0000313" key="6">
    <source>
        <dbReference type="EMBL" id="CAB4178173.1"/>
    </source>
</evidence>
<dbReference type="EMBL" id="LR796762">
    <property type="protein sequence ID" value="CAB4164821.1"/>
    <property type="molecule type" value="Genomic_DNA"/>
</dbReference>
<evidence type="ECO:0000313" key="7">
    <source>
        <dbReference type="EMBL" id="CAB4191827.1"/>
    </source>
</evidence>
<evidence type="ECO:0000313" key="12">
    <source>
        <dbReference type="EMBL" id="CAB5229062.1"/>
    </source>
</evidence>
<evidence type="ECO:0000313" key="2">
    <source>
        <dbReference type="EMBL" id="CAB4156658.1"/>
    </source>
</evidence>
<dbReference type="EMBL" id="LR797177">
    <property type="protein sequence ID" value="CAB4191827.1"/>
    <property type="molecule type" value="Genomic_DNA"/>
</dbReference>
<dbReference type="EMBL" id="LR798341">
    <property type="protein sequence ID" value="CAB5225255.1"/>
    <property type="molecule type" value="Genomic_DNA"/>
</dbReference>
<evidence type="ECO:0000313" key="11">
    <source>
        <dbReference type="EMBL" id="CAB5225255.1"/>
    </source>
</evidence>
<name>A0A6J5MNP8_9CAUD</name>
<evidence type="ECO:0000313" key="10">
    <source>
        <dbReference type="EMBL" id="CAB4216995.1"/>
    </source>
</evidence>
<dbReference type="EMBL" id="LR796644">
    <property type="protein sequence ID" value="CAB4156658.1"/>
    <property type="molecule type" value="Genomic_DNA"/>
</dbReference>
<dbReference type="EMBL" id="LR796443">
    <property type="protein sequence ID" value="CAB4145129.1"/>
    <property type="molecule type" value="Genomic_DNA"/>
</dbReference>
<dbReference type="EMBL" id="LR797305">
    <property type="protein sequence ID" value="CAB4200799.1"/>
    <property type="molecule type" value="Genomic_DNA"/>
</dbReference>
<evidence type="ECO:0000313" key="8">
    <source>
        <dbReference type="EMBL" id="CAB4200799.1"/>
    </source>
</evidence>
<gene>
    <name evidence="6" type="ORF">UFOVP1002_34</name>
    <name evidence="7" type="ORF">UFOVP1217_162</name>
    <name evidence="8" type="ORF">UFOVP1343_146</name>
    <name evidence="9" type="ORF">UFOVP1438_7</name>
    <name evidence="12" type="ORF">UFOVP1541_176</name>
    <name evidence="10" type="ORF">UFOVP1592_3</name>
    <name evidence="1" type="ORF">UFOVP465_52</name>
    <name evidence="2" type="ORF">UFOVP666_98</name>
    <name evidence="3" type="ORF">UFOVP727_175</name>
    <name evidence="11" type="ORF">UFOVP741_178</name>
    <name evidence="4" type="ORF">UFOVP819_126</name>
    <name evidence="5" type="ORF">UFOVP926_147</name>
</gene>
<evidence type="ECO:0000313" key="4">
    <source>
        <dbReference type="EMBL" id="CAB4164821.1"/>
    </source>
</evidence>
<proteinExistence type="predicted"/>
<evidence type="ECO:0000313" key="1">
    <source>
        <dbReference type="EMBL" id="CAB4145129.1"/>
    </source>
</evidence>
<dbReference type="EMBL" id="LR796961">
    <property type="protein sequence ID" value="CAB4178173.1"/>
    <property type="molecule type" value="Genomic_DNA"/>
</dbReference>
<sequence>MDTPEWDDYKPKEIELPKPIIPENILKDLTEFVQNALEKENKLMSITSDVLDQLYREIGGDEETASLVISYIQRRHKWDVELLAERRDVDEVLYREHDLFDEHMWDKVMNTKAISDMHHEVWKLSQKYISRAIKEVLSSDNGTPEEPAF</sequence>
<accession>A0A6J5MNP8</accession>
<organism evidence="1">
    <name type="scientific">uncultured Caudovirales phage</name>
    <dbReference type="NCBI Taxonomy" id="2100421"/>
    <lineage>
        <taxon>Viruses</taxon>
        <taxon>Duplodnaviria</taxon>
        <taxon>Heunggongvirae</taxon>
        <taxon>Uroviricota</taxon>
        <taxon>Caudoviricetes</taxon>
        <taxon>Peduoviridae</taxon>
        <taxon>Maltschvirus</taxon>
        <taxon>Maltschvirus maltsch</taxon>
    </lineage>
</organism>
<dbReference type="EMBL" id="LR796878">
    <property type="protein sequence ID" value="CAB4172304.1"/>
    <property type="molecule type" value="Genomic_DNA"/>
</dbReference>